<gene>
    <name evidence="1" type="ORF">MKK02DRAFT_38580</name>
</gene>
<reference evidence="1" key="1">
    <citation type="journal article" date="2022" name="G3 (Bethesda)">
        <title>High quality genome of the basidiomycete yeast Dioszegia hungarica PDD-24b-2 isolated from cloud water.</title>
        <authorList>
            <person name="Jarrige D."/>
            <person name="Haridas S."/>
            <person name="Bleykasten-Grosshans C."/>
            <person name="Joly M."/>
            <person name="Nadalig T."/>
            <person name="Sancelme M."/>
            <person name="Vuilleumier S."/>
            <person name="Grigoriev I.V."/>
            <person name="Amato P."/>
            <person name="Bringel F."/>
        </authorList>
    </citation>
    <scope>NUCLEOTIDE SEQUENCE</scope>
    <source>
        <strain evidence="1">PDD-24b-2</strain>
    </source>
</reference>
<dbReference type="AlphaFoldDB" id="A0AA38H4D2"/>
<dbReference type="Proteomes" id="UP001164286">
    <property type="component" value="Unassembled WGS sequence"/>
</dbReference>
<proteinExistence type="predicted"/>
<dbReference type="GeneID" id="77729374"/>
<name>A0AA38H4D2_9TREE</name>
<evidence type="ECO:0000313" key="1">
    <source>
        <dbReference type="EMBL" id="KAI9633908.1"/>
    </source>
</evidence>
<dbReference type="RefSeq" id="XP_052943685.1">
    <property type="nucleotide sequence ID" value="XM_053090169.1"/>
</dbReference>
<evidence type="ECO:0000313" key="2">
    <source>
        <dbReference type="Proteomes" id="UP001164286"/>
    </source>
</evidence>
<organism evidence="1 2">
    <name type="scientific">Dioszegia hungarica</name>
    <dbReference type="NCBI Taxonomy" id="4972"/>
    <lineage>
        <taxon>Eukaryota</taxon>
        <taxon>Fungi</taxon>
        <taxon>Dikarya</taxon>
        <taxon>Basidiomycota</taxon>
        <taxon>Agaricomycotina</taxon>
        <taxon>Tremellomycetes</taxon>
        <taxon>Tremellales</taxon>
        <taxon>Bulleribasidiaceae</taxon>
        <taxon>Dioszegia</taxon>
    </lineage>
</organism>
<dbReference type="EMBL" id="JAKWFO010000008">
    <property type="protein sequence ID" value="KAI9633908.1"/>
    <property type="molecule type" value="Genomic_DNA"/>
</dbReference>
<accession>A0AA38H4D2</accession>
<sequence>MLAVEALAGPSRHALRCPLRHLRPIRRYQSTGQSPSSQSQSPKICAAPFLLDPAAAAHKLHMNALIASAKGSNLFLAALLKLFGPGVGAIAKQFGLGDSVEMRNMKAVYWPVWRVDALLEGSVESKGKEGPGLKAYMAVQEAYIPGNAWAPLSYLSFAVPPLPDGLPEYDPKEHLTQLGEGFEIVPVPFAVSPFAVVDKLRRVVGKRATFEQLAIDETRWKEHMIACYPIYMPIYVAEFEQKRPEGDRRYPVIMDAHDSDISQCRASWPPPEEVLETGRFMNNYFVNPAPFIPEAHLIMPFVRPTVAGPPMSPNSLNRAYTSWLSPAPSSSTSIAPSPLVDITDPINWDDPRIQSWSGVERDQNYEYYDKAQEVWKSLGVLDGIAQLKSQLGDGADPQALIKIEGDVGAQPRPMSEIKKKMEEDVEKTKAELLGLKPTWLVEWEEAKRVVEEGKK</sequence>
<comment type="caution">
    <text evidence="1">The sequence shown here is derived from an EMBL/GenBank/DDBJ whole genome shotgun (WGS) entry which is preliminary data.</text>
</comment>
<protein>
    <submittedName>
        <fullName evidence="1">Uncharacterized protein</fullName>
    </submittedName>
</protein>
<keyword evidence="2" id="KW-1185">Reference proteome</keyword>